<dbReference type="AlphaFoldDB" id="A0A1W6CXU8"/>
<organism evidence="2 3">
    <name type="scientific">Paracoccus contaminans</name>
    <dbReference type="NCBI Taxonomy" id="1945662"/>
    <lineage>
        <taxon>Bacteria</taxon>
        <taxon>Pseudomonadati</taxon>
        <taxon>Pseudomonadota</taxon>
        <taxon>Alphaproteobacteria</taxon>
        <taxon>Rhodobacterales</taxon>
        <taxon>Paracoccaceae</taxon>
        <taxon>Paracoccus</taxon>
    </lineage>
</organism>
<dbReference type="Proteomes" id="UP000193017">
    <property type="component" value="Chromosome"/>
</dbReference>
<keyword evidence="3" id="KW-1185">Reference proteome</keyword>
<evidence type="ECO:0000256" key="1">
    <source>
        <dbReference type="SAM" id="MobiDB-lite"/>
    </source>
</evidence>
<feature type="region of interest" description="Disordered" evidence="1">
    <location>
        <begin position="43"/>
        <end position="62"/>
    </location>
</feature>
<dbReference type="STRING" id="1945662.B0A89_08810"/>
<protein>
    <submittedName>
        <fullName evidence="2">Uncharacterized protein</fullName>
    </submittedName>
</protein>
<reference evidence="2 3" key="1">
    <citation type="submission" date="2017-03" db="EMBL/GenBank/DDBJ databases">
        <title>Genome sequence of Paracoccus contaminans isolated from a water microcosm.</title>
        <authorList>
            <person name="Aurass P."/>
            <person name="Karste S."/>
            <person name="Trost E."/>
            <person name="Glaeser S.P."/>
            <person name="Kaempfer P."/>
            <person name="Flieger A."/>
        </authorList>
    </citation>
    <scope>NUCLEOTIDE SEQUENCE [LARGE SCALE GENOMIC DNA]</scope>
    <source>
        <strain evidence="3">RKI 16-01929T\LMG 29738T\CCM 8701T\CIP 111112T</strain>
    </source>
</reference>
<evidence type="ECO:0000313" key="2">
    <source>
        <dbReference type="EMBL" id="ARJ69707.1"/>
    </source>
</evidence>
<proteinExistence type="predicted"/>
<dbReference type="EMBL" id="CP020612">
    <property type="protein sequence ID" value="ARJ69707.1"/>
    <property type="molecule type" value="Genomic_DNA"/>
</dbReference>
<dbReference type="KEGG" id="pcon:B0A89_08810"/>
<sequence length="62" mass="6225">MGRAGKPIAGTDLGLPTRLIVGDVALRHVMCLIRLAPAAPLAGGEAAAGNPRQNAHAGRACE</sequence>
<accession>A0A1W6CXU8</accession>
<evidence type="ECO:0000313" key="3">
    <source>
        <dbReference type="Proteomes" id="UP000193017"/>
    </source>
</evidence>
<gene>
    <name evidence="2" type="ORF">B0A89_08810</name>
</gene>
<name>A0A1W6CXU8_9RHOB</name>